<sequence length="40" mass="4408">MPNNAYDPATVLRVLAGREQSRCRPAGQVEDVPDPTWLAL</sequence>
<organism evidence="2 3">
    <name type="scientific">Methylorubrum suomiense</name>
    <dbReference type="NCBI Taxonomy" id="144191"/>
    <lineage>
        <taxon>Bacteria</taxon>
        <taxon>Pseudomonadati</taxon>
        <taxon>Pseudomonadota</taxon>
        <taxon>Alphaproteobacteria</taxon>
        <taxon>Hyphomicrobiales</taxon>
        <taxon>Methylobacteriaceae</taxon>
        <taxon>Methylorubrum</taxon>
    </lineage>
</organism>
<dbReference type="RefSeq" id="WP_378780030.1">
    <property type="nucleotide sequence ID" value="NZ_JBHTNE010000016.1"/>
</dbReference>
<protein>
    <recommendedName>
        <fullName evidence="4">Transposase</fullName>
    </recommendedName>
</protein>
<evidence type="ECO:0000313" key="2">
    <source>
        <dbReference type="EMBL" id="GJE74882.1"/>
    </source>
</evidence>
<reference evidence="2" key="2">
    <citation type="submission" date="2021-08" db="EMBL/GenBank/DDBJ databases">
        <authorList>
            <person name="Tani A."/>
            <person name="Ola A."/>
            <person name="Ogura Y."/>
            <person name="Katsura K."/>
            <person name="Hayashi T."/>
        </authorList>
    </citation>
    <scope>NUCLEOTIDE SEQUENCE</scope>
    <source>
        <strain evidence="2">DSM 14458</strain>
    </source>
</reference>
<feature type="region of interest" description="Disordered" evidence="1">
    <location>
        <begin position="20"/>
        <end position="40"/>
    </location>
</feature>
<accession>A0ABQ4UV59</accession>
<evidence type="ECO:0008006" key="4">
    <source>
        <dbReference type="Google" id="ProtNLM"/>
    </source>
</evidence>
<dbReference type="EMBL" id="BPRE01000004">
    <property type="protein sequence ID" value="GJE74882.1"/>
    <property type="molecule type" value="Genomic_DNA"/>
</dbReference>
<keyword evidence="3" id="KW-1185">Reference proteome</keyword>
<dbReference type="Proteomes" id="UP001055093">
    <property type="component" value="Unassembled WGS sequence"/>
</dbReference>
<gene>
    <name evidence="2" type="ORF">BGCPKDLD_1456</name>
</gene>
<name>A0ABQ4UV59_9HYPH</name>
<proteinExistence type="predicted"/>
<evidence type="ECO:0000313" key="3">
    <source>
        <dbReference type="Proteomes" id="UP001055093"/>
    </source>
</evidence>
<comment type="caution">
    <text evidence="2">The sequence shown here is derived from an EMBL/GenBank/DDBJ whole genome shotgun (WGS) entry which is preliminary data.</text>
</comment>
<evidence type="ECO:0000256" key="1">
    <source>
        <dbReference type="SAM" id="MobiDB-lite"/>
    </source>
</evidence>
<reference evidence="2" key="1">
    <citation type="journal article" date="2021" name="Front. Microbiol.">
        <title>Comprehensive Comparative Genomics and Phenotyping of Methylobacterium Species.</title>
        <authorList>
            <person name="Alessa O."/>
            <person name="Ogura Y."/>
            <person name="Fujitani Y."/>
            <person name="Takami H."/>
            <person name="Hayashi T."/>
            <person name="Sahin N."/>
            <person name="Tani A."/>
        </authorList>
    </citation>
    <scope>NUCLEOTIDE SEQUENCE</scope>
    <source>
        <strain evidence="2">DSM 14458</strain>
    </source>
</reference>